<keyword evidence="3 4" id="KW-0949">S-adenosyl-L-methionine</keyword>
<dbReference type="PANTHER" id="PTHR46098:SF1">
    <property type="entry name" value="TRNA (CYTOSINE(38)-C(5))-METHYLTRANSFERASE"/>
    <property type="match status" value="1"/>
</dbReference>
<gene>
    <name evidence="6" type="ORF">DGYR_LOCUS6256</name>
</gene>
<evidence type="ECO:0000256" key="4">
    <source>
        <dbReference type="PROSITE-ProRule" id="PRU01016"/>
    </source>
</evidence>
<dbReference type="OrthoDB" id="414133at2759"/>
<comment type="caution">
    <text evidence="6">The sequence shown here is derived from an EMBL/GenBank/DDBJ whole genome shotgun (WGS) entry which is preliminary data.</text>
</comment>
<evidence type="ECO:0000256" key="3">
    <source>
        <dbReference type="ARBA" id="ARBA00022691"/>
    </source>
</evidence>
<dbReference type="SUPFAM" id="SSF53335">
    <property type="entry name" value="S-adenosyl-L-methionine-dependent methyltransferases"/>
    <property type="match status" value="1"/>
</dbReference>
<accession>A0A7I8VNX0</accession>
<dbReference type="EMBL" id="CAJFCJ010000007">
    <property type="protein sequence ID" value="CAD5117757.1"/>
    <property type="molecule type" value="Genomic_DNA"/>
</dbReference>
<dbReference type="GO" id="GO:0032259">
    <property type="term" value="P:methylation"/>
    <property type="evidence" value="ECO:0007669"/>
    <property type="project" value="UniProtKB-KW"/>
</dbReference>
<dbReference type="InterPro" id="IPR029063">
    <property type="entry name" value="SAM-dependent_MTases_sf"/>
</dbReference>
<dbReference type="GO" id="GO:0005634">
    <property type="term" value="C:nucleus"/>
    <property type="evidence" value="ECO:0007669"/>
    <property type="project" value="TreeGrafter"/>
</dbReference>
<evidence type="ECO:0000256" key="1">
    <source>
        <dbReference type="ARBA" id="ARBA00022603"/>
    </source>
</evidence>
<dbReference type="GO" id="GO:0008168">
    <property type="term" value="F:methyltransferase activity"/>
    <property type="evidence" value="ECO:0007669"/>
    <property type="project" value="UniProtKB-KW"/>
</dbReference>
<dbReference type="AlphaFoldDB" id="A0A7I8VNX0"/>
<reference evidence="6 7" key="1">
    <citation type="submission" date="2020-08" db="EMBL/GenBank/DDBJ databases">
        <authorList>
            <person name="Hejnol A."/>
        </authorList>
    </citation>
    <scope>NUCLEOTIDE SEQUENCE [LARGE SCALE GENOMIC DNA]</scope>
</reference>
<sequence length="363" mass="42133">MKLKVLELFSGIGGFHFALKSTGIPYDDLIAMDINTVANEVYKSNFNPSSLKQRSIDSLSIAELDKYKPNLIWMSPPCQPFTRQGLQKDDEDSRSKAFLHLLNIIPNLVSLPEIIMLENVKGFEVSRCRSALKDCLISKGYRIQEFLLSPLQFGIPNSRLRYFFIAKLEDFNFETKSSIWETIPDCMSDYLVHLQYKGLPDQVVIKPDTKNHRDELMYTTRCKPICEFLEENVDLTKFGLEENRFKLFGAMDMRKRESKNTCCFTKRYSQYIDGTGSLLVEGDLAEEEFNYLRSRQDFTDDKSIELIRRLQIRFFTPREVANLMCFPSSFTFEETITTQQMYRLLGNSLNVHVVSILIRLALL</sequence>
<dbReference type="InterPro" id="IPR001525">
    <property type="entry name" value="C5_MeTfrase"/>
</dbReference>
<feature type="active site" evidence="4">
    <location>
        <position position="78"/>
    </location>
</feature>
<organism evidence="6 7">
    <name type="scientific">Dimorphilus gyrociliatus</name>
    <dbReference type="NCBI Taxonomy" id="2664684"/>
    <lineage>
        <taxon>Eukaryota</taxon>
        <taxon>Metazoa</taxon>
        <taxon>Spiralia</taxon>
        <taxon>Lophotrochozoa</taxon>
        <taxon>Annelida</taxon>
        <taxon>Polychaeta</taxon>
        <taxon>Polychaeta incertae sedis</taxon>
        <taxon>Dinophilidae</taxon>
        <taxon>Dimorphilus</taxon>
    </lineage>
</organism>
<proteinExistence type="inferred from homology"/>
<dbReference type="InterPro" id="IPR050750">
    <property type="entry name" value="C5-MTase"/>
</dbReference>
<evidence type="ECO:0000256" key="5">
    <source>
        <dbReference type="RuleBase" id="RU000416"/>
    </source>
</evidence>
<dbReference type="PRINTS" id="PR00105">
    <property type="entry name" value="C5METTRFRASE"/>
</dbReference>
<evidence type="ECO:0000313" key="6">
    <source>
        <dbReference type="EMBL" id="CAD5117757.1"/>
    </source>
</evidence>
<keyword evidence="7" id="KW-1185">Reference proteome</keyword>
<protein>
    <submittedName>
        <fullName evidence="6">Uncharacterized protein</fullName>
    </submittedName>
</protein>
<dbReference type="Gene3D" id="3.90.120.10">
    <property type="entry name" value="DNA Methylase, subunit A, domain 2"/>
    <property type="match status" value="1"/>
</dbReference>
<evidence type="ECO:0000313" key="7">
    <source>
        <dbReference type="Proteomes" id="UP000549394"/>
    </source>
</evidence>
<evidence type="ECO:0000256" key="2">
    <source>
        <dbReference type="ARBA" id="ARBA00022679"/>
    </source>
</evidence>
<dbReference type="Pfam" id="PF00145">
    <property type="entry name" value="DNA_methylase"/>
    <property type="match status" value="1"/>
</dbReference>
<comment type="similarity">
    <text evidence="4 5">Belongs to the class I-like SAM-binding methyltransferase superfamily. C5-methyltransferase family.</text>
</comment>
<keyword evidence="1 4" id="KW-0489">Methyltransferase</keyword>
<name>A0A7I8VNX0_9ANNE</name>
<keyword evidence="2 4" id="KW-0808">Transferase</keyword>
<dbReference type="Proteomes" id="UP000549394">
    <property type="component" value="Unassembled WGS sequence"/>
</dbReference>
<dbReference type="PROSITE" id="PS51679">
    <property type="entry name" value="SAM_MT_C5"/>
    <property type="match status" value="1"/>
</dbReference>
<dbReference type="PANTHER" id="PTHR46098">
    <property type="entry name" value="TRNA (CYTOSINE(38)-C(5))-METHYLTRANSFERASE"/>
    <property type="match status" value="1"/>
</dbReference>
<dbReference type="NCBIfam" id="TIGR00675">
    <property type="entry name" value="dcm"/>
    <property type="match status" value="1"/>
</dbReference>
<dbReference type="Gene3D" id="3.40.50.150">
    <property type="entry name" value="Vaccinia Virus protein VP39"/>
    <property type="match status" value="1"/>
</dbReference>